<dbReference type="InterPro" id="IPR014710">
    <property type="entry name" value="RmlC-like_jellyroll"/>
</dbReference>
<keyword evidence="2" id="KW-1185">Reference proteome</keyword>
<comment type="caution">
    <text evidence="1">The sequence shown here is derived from an EMBL/GenBank/DDBJ whole genome shotgun (WGS) entry which is preliminary data.</text>
</comment>
<proteinExistence type="predicted"/>
<sequence>MHTEFQTLHRKLATLGITPAEWQAVSETVVKVERLKGHSLPYLRGDFFFVSEGLLKQTYVLNGAPVVERFLHEGTSCFITWTDHQDIEVLEDAVLLKISNADLRHLKHTHPVLNIMFVQLYAEWMEMLKKRLELVLELKEDRVAAFQAAFPGLGSRLSKIDLARYLDIKTGYVSGVINDRILANNSTKRNPLP</sequence>
<dbReference type="EMBL" id="JBHRTA010000016">
    <property type="protein sequence ID" value="MFC3197126.1"/>
    <property type="molecule type" value="Genomic_DNA"/>
</dbReference>
<organism evidence="1 2">
    <name type="scientific">Parapedobacter deserti</name>
    <dbReference type="NCBI Taxonomy" id="1912957"/>
    <lineage>
        <taxon>Bacteria</taxon>
        <taxon>Pseudomonadati</taxon>
        <taxon>Bacteroidota</taxon>
        <taxon>Sphingobacteriia</taxon>
        <taxon>Sphingobacteriales</taxon>
        <taxon>Sphingobacteriaceae</taxon>
        <taxon>Parapedobacter</taxon>
    </lineage>
</organism>
<evidence type="ECO:0000313" key="1">
    <source>
        <dbReference type="EMBL" id="MFC3197126.1"/>
    </source>
</evidence>
<dbReference type="Proteomes" id="UP001595526">
    <property type="component" value="Unassembled WGS sequence"/>
</dbReference>
<dbReference type="Gene3D" id="2.60.120.10">
    <property type="entry name" value="Jelly Rolls"/>
    <property type="match status" value="1"/>
</dbReference>
<evidence type="ECO:0000313" key="2">
    <source>
        <dbReference type="Proteomes" id="UP001595526"/>
    </source>
</evidence>
<dbReference type="SUPFAM" id="SSF51206">
    <property type="entry name" value="cAMP-binding domain-like"/>
    <property type="match status" value="1"/>
</dbReference>
<reference evidence="2" key="1">
    <citation type="journal article" date="2019" name="Int. J. Syst. Evol. Microbiol.">
        <title>The Global Catalogue of Microorganisms (GCM) 10K type strain sequencing project: providing services to taxonomists for standard genome sequencing and annotation.</title>
        <authorList>
            <consortium name="The Broad Institute Genomics Platform"/>
            <consortium name="The Broad Institute Genome Sequencing Center for Infectious Disease"/>
            <person name="Wu L."/>
            <person name="Ma J."/>
        </authorList>
    </citation>
    <scope>NUCLEOTIDE SEQUENCE [LARGE SCALE GENOMIC DNA]</scope>
    <source>
        <strain evidence="2">KCTC 52416</strain>
    </source>
</reference>
<dbReference type="InterPro" id="IPR018490">
    <property type="entry name" value="cNMP-bd_dom_sf"/>
</dbReference>
<dbReference type="RefSeq" id="WP_379020518.1">
    <property type="nucleotide sequence ID" value="NZ_JBHRTA010000016.1"/>
</dbReference>
<protein>
    <submittedName>
        <fullName evidence="1">Crp/Fnr family transcriptional regulator</fullName>
    </submittedName>
</protein>
<accession>A0ABV7JK22</accession>
<name>A0ABV7JK22_9SPHI</name>
<gene>
    <name evidence="1" type="ORF">ACFOET_05850</name>
</gene>